<evidence type="ECO:0000256" key="7">
    <source>
        <dbReference type="ARBA" id="ARBA00022982"/>
    </source>
</evidence>
<evidence type="ECO:0000313" key="17">
    <source>
        <dbReference type="Proteomes" id="UP000664132"/>
    </source>
</evidence>
<dbReference type="GO" id="GO:0006879">
    <property type="term" value="P:intracellular iron ion homeostasis"/>
    <property type="evidence" value="ECO:0007669"/>
    <property type="project" value="TreeGrafter"/>
</dbReference>
<dbReference type="InterPro" id="IPR051410">
    <property type="entry name" value="Ferric/Cupric_Reductase"/>
</dbReference>
<comment type="subcellular location">
    <subcellularLocation>
        <location evidence="1">Cell membrane</location>
        <topology evidence="1">Multi-pass membrane protein</topology>
    </subcellularLocation>
</comment>
<organism evidence="16 17">
    <name type="scientific">Cadophora malorum</name>
    <dbReference type="NCBI Taxonomy" id="108018"/>
    <lineage>
        <taxon>Eukaryota</taxon>
        <taxon>Fungi</taxon>
        <taxon>Dikarya</taxon>
        <taxon>Ascomycota</taxon>
        <taxon>Pezizomycotina</taxon>
        <taxon>Leotiomycetes</taxon>
        <taxon>Helotiales</taxon>
        <taxon>Ploettnerulaceae</taxon>
        <taxon>Cadophora</taxon>
    </lineage>
</organism>
<dbReference type="EMBL" id="JAFJYH010000494">
    <property type="protein sequence ID" value="KAG4411301.1"/>
    <property type="molecule type" value="Genomic_DNA"/>
</dbReference>
<dbReference type="AlphaFoldDB" id="A0A8H7T1I0"/>
<dbReference type="InterPro" id="IPR013112">
    <property type="entry name" value="FAD-bd_8"/>
</dbReference>
<gene>
    <name evidence="16" type="ORF">IFR04_015557</name>
</gene>
<dbReference type="SFLD" id="SFLDG01168">
    <property type="entry name" value="Ferric_reductase_subgroup_(FRE"/>
    <property type="match status" value="1"/>
</dbReference>
<dbReference type="Proteomes" id="UP000664132">
    <property type="component" value="Unassembled WGS sequence"/>
</dbReference>
<evidence type="ECO:0000256" key="2">
    <source>
        <dbReference type="ARBA" id="ARBA00006278"/>
    </source>
</evidence>
<dbReference type="Pfam" id="PF08030">
    <property type="entry name" value="NAD_binding_6"/>
    <property type="match status" value="1"/>
</dbReference>
<dbReference type="GO" id="GO:0006826">
    <property type="term" value="P:iron ion transport"/>
    <property type="evidence" value="ECO:0007669"/>
    <property type="project" value="TreeGrafter"/>
</dbReference>
<keyword evidence="5" id="KW-1003">Cell membrane</keyword>
<dbReference type="GO" id="GO:0015677">
    <property type="term" value="P:copper ion import"/>
    <property type="evidence" value="ECO:0007669"/>
    <property type="project" value="TreeGrafter"/>
</dbReference>
<dbReference type="Pfam" id="PF01794">
    <property type="entry name" value="Ferric_reduct"/>
    <property type="match status" value="1"/>
</dbReference>
<evidence type="ECO:0000256" key="3">
    <source>
        <dbReference type="ARBA" id="ARBA00012668"/>
    </source>
</evidence>
<keyword evidence="10" id="KW-0406">Ion transport</keyword>
<keyword evidence="7" id="KW-0249">Electron transport</keyword>
<dbReference type="SUPFAM" id="SSF63380">
    <property type="entry name" value="Riboflavin synthase domain-like"/>
    <property type="match status" value="1"/>
</dbReference>
<dbReference type="GO" id="GO:0052851">
    <property type="term" value="F:ferric-chelate reductase (NADPH) activity"/>
    <property type="evidence" value="ECO:0007669"/>
    <property type="project" value="UniProtKB-EC"/>
</dbReference>
<feature type="region of interest" description="Disordered" evidence="13">
    <location>
        <begin position="468"/>
        <end position="489"/>
    </location>
</feature>
<dbReference type="Pfam" id="PF08022">
    <property type="entry name" value="FAD_binding_8"/>
    <property type="match status" value="1"/>
</dbReference>
<dbReference type="PANTHER" id="PTHR32361:SF28">
    <property type="entry name" value="FRP1P"/>
    <property type="match status" value="1"/>
</dbReference>
<proteinExistence type="inferred from homology"/>
<feature type="transmembrane region" description="Helical" evidence="14">
    <location>
        <begin position="50"/>
        <end position="71"/>
    </location>
</feature>
<feature type="transmembrane region" description="Helical" evidence="14">
    <location>
        <begin position="213"/>
        <end position="234"/>
    </location>
</feature>
<evidence type="ECO:0000259" key="15">
    <source>
        <dbReference type="PROSITE" id="PS51384"/>
    </source>
</evidence>
<feature type="domain" description="FAD-binding FR-type" evidence="15">
    <location>
        <begin position="277"/>
        <end position="391"/>
    </location>
</feature>
<feature type="transmembrane region" description="Helical" evidence="14">
    <location>
        <begin position="103"/>
        <end position="130"/>
    </location>
</feature>
<comment type="catalytic activity">
    <reaction evidence="12">
        <text>2 a Fe(II)-siderophore + NADP(+) + H(+) = 2 a Fe(III)-siderophore + NADPH</text>
        <dbReference type="Rhea" id="RHEA:28795"/>
        <dbReference type="Rhea" id="RHEA-COMP:11342"/>
        <dbReference type="Rhea" id="RHEA-COMP:11344"/>
        <dbReference type="ChEBI" id="CHEBI:15378"/>
        <dbReference type="ChEBI" id="CHEBI:29033"/>
        <dbReference type="ChEBI" id="CHEBI:29034"/>
        <dbReference type="ChEBI" id="CHEBI:57783"/>
        <dbReference type="ChEBI" id="CHEBI:58349"/>
        <dbReference type="EC" id="1.16.1.9"/>
    </reaction>
</comment>
<evidence type="ECO:0000256" key="10">
    <source>
        <dbReference type="ARBA" id="ARBA00023065"/>
    </source>
</evidence>
<dbReference type="SUPFAM" id="SSF52343">
    <property type="entry name" value="Ferredoxin reductase-like, C-terminal NADP-linked domain"/>
    <property type="match status" value="1"/>
</dbReference>
<protein>
    <recommendedName>
        <fullName evidence="3">ferric-chelate reductase (NADPH)</fullName>
        <ecNumber evidence="3">1.16.1.9</ecNumber>
    </recommendedName>
</protein>
<evidence type="ECO:0000256" key="9">
    <source>
        <dbReference type="ARBA" id="ARBA00023002"/>
    </source>
</evidence>
<evidence type="ECO:0000313" key="16">
    <source>
        <dbReference type="EMBL" id="KAG4411301.1"/>
    </source>
</evidence>
<keyword evidence="17" id="KW-1185">Reference proteome</keyword>
<feature type="transmembrane region" description="Helical" evidence="14">
    <location>
        <begin position="241"/>
        <end position="259"/>
    </location>
</feature>
<keyword evidence="9" id="KW-0560">Oxidoreductase</keyword>
<dbReference type="PROSITE" id="PS51384">
    <property type="entry name" value="FAD_FR"/>
    <property type="match status" value="1"/>
</dbReference>
<reference evidence="16" key="1">
    <citation type="submission" date="2021-02" db="EMBL/GenBank/DDBJ databases">
        <title>Genome sequence Cadophora malorum strain M34.</title>
        <authorList>
            <person name="Stefanovic E."/>
            <person name="Vu D."/>
            <person name="Scully C."/>
            <person name="Dijksterhuis J."/>
            <person name="Roader J."/>
            <person name="Houbraken J."/>
        </authorList>
    </citation>
    <scope>NUCLEOTIDE SEQUENCE</scope>
    <source>
        <strain evidence="16">M34</strain>
    </source>
</reference>
<keyword evidence="11 14" id="KW-0472">Membrane</keyword>
<feature type="transmembrane region" description="Helical" evidence="14">
    <location>
        <begin position="180"/>
        <end position="201"/>
    </location>
</feature>
<evidence type="ECO:0000256" key="12">
    <source>
        <dbReference type="ARBA" id="ARBA00048483"/>
    </source>
</evidence>
<comment type="similarity">
    <text evidence="2">Belongs to the ferric reductase (FRE) family.</text>
</comment>
<keyword evidence="8 14" id="KW-1133">Transmembrane helix</keyword>
<dbReference type="InterPro" id="IPR017938">
    <property type="entry name" value="Riboflavin_synthase-like_b-brl"/>
</dbReference>
<evidence type="ECO:0000256" key="6">
    <source>
        <dbReference type="ARBA" id="ARBA00022692"/>
    </source>
</evidence>
<feature type="transmembrane region" description="Helical" evidence="14">
    <location>
        <begin position="142"/>
        <end position="159"/>
    </location>
</feature>
<dbReference type="Gene3D" id="3.40.50.80">
    <property type="entry name" value="Nucleotide-binding domain of ferredoxin-NADP reductase (FNR) module"/>
    <property type="match status" value="1"/>
</dbReference>
<dbReference type="InterPro" id="IPR017927">
    <property type="entry name" value="FAD-bd_FR_type"/>
</dbReference>
<dbReference type="InterPro" id="IPR013130">
    <property type="entry name" value="Fe3_Rdtase_TM_dom"/>
</dbReference>
<dbReference type="GO" id="GO:0005886">
    <property type="term" value="C:plasma membrane"/>
    <property type="evidence" value="ECO:0007669"/>
    <property type="project" value="UniProtKB-SubCell"/>
</dbReference>
<comment type="caution">
    <text evidence="16">The sequence shown here is derived from an EMBL/GenBank/DDBJ whole genome shotgun (WGS) entry which is preliminary data.</text>
</comment>
<feature type="non-terminal residue" evidence="16">
    <location>
        <position position="1"/>
    </location>
</feature>
<keyword evidence="4" id="KW-0813">Transport</keyword>
<evidence type="ECO:0000256" key="5">
    <source>
        <dbReference type="ARBA" id="ARBA00022475"/>
    </source>
</evidence>
<dbReference type="SFLD" id="SFLDS00052">
    <property type="entry name" value="Ferric_Reductase_Domain"/>
    <property type="match status" value="1"/>
</dbReference>
<evidence type="ECO:0000256" key="14">
    <source>
        <dbReference type="SAM" id="Phobius"/>
    </source>
</evidence>
<evidence type="ECO:0000256" key="4">
    <source>
        <dbReference type="ARBA" id="ARBA00022448"/>
    </source>
</evidence>
<keyword evidence="6 14" id="KW-0812">Transmembrane</keyword>
<dbReference type="PANTHER" id="PTHR32361">
    <property type="entry name" value="FERRIC/CUPRIC REDUCTASE TRANSMEMBRANE COMPONENT"/>
    <property type="match status" value="1"/>
</dbReference>
<dbReference type="OrthoDB" id="10006946at2759"/>
<dbReference type="InterPro" id="IPR013121">
    <property type="entry name" value="Fe_red_NAD-bd_6"/>
</dbReference>
<sequence length="634" mass="69775">MAHTPSTYSPTGNSTVGGKNATAIAAAARKAAALKRAHQRVISEEALEHYAIALAGVIILFTIFHWSRFLYSRYASKGVKKSGAMKVQVSAARMVRHILTHRVPGFTSIGHAVLVLIFLLLNILFLFIHMDYASILPFAKRLGWMAIGNIAFVTFLALKNTPLAFLTAYSYERLNILHQVAGYTTVISSLLHGIFCSIGYIKINMIYKLKEQVQTFGITAGVAMFVMMTFALLVRRIRYEVFYVSHIAMFIILIVMVALHQPHIAEKGCIAVIFAGSIWSCDRILRGLRVLWYSYDNRATITPLAHGGTRIILRRSPSRAVPGTHCFLWIPKIRLIETHPFTIVSSSPTSLELVISAYDGFTNDLHNYAMKNPDAILRASIDGPYGAIPNFSKTADKVILIAGGSGASFTFGIALDMLKKLESKSKTTIEFIWTVREQETLAWFSKELAQLRASPRVNIILHSTRPSYTGSPASPVDGASPTSPTSPLDIEKQLSFTSTTPFATRHPDPFPIDLEKTPVITHGGPSNPWDSSTSVTSVAVLPGRPNIDELIREIVAKATDEERIAIAACGPDDLMWCVRKTATNCIKVKGPSIELHCEQFGCIFEQTVIKKRSSDAGIFCSPTFAISQESGQKL</sequence>
<evidence type="ECO:0000256" key="13">
    <source>
        <dbReference type="SAM" id="MobiDB-lite"/>
    </source>
</evidence>
<accession>A0A8H7T1I0</accession>
<dbReference type="CDD" id="cd06186">
    <property type="entry name" value="NOX_Duox_like_FAD_NADP"/>
    <property type="match status" value="1"/>
</dbReference>
<name>A0A8H7T1I0_9HELO</name>
<dbReference type="EC" id="1.16.1.9" evidence="3"/>
<dbReference type="InterPro" id="IPR039261">
    <property type="entry name" value="FNR_nucleotide-bd"/>
</dbReference>
<evidence type="ECO:0000256" key="11">
    <source>
        <dbReference type="ARBA" id="ARBA00023136"/>
    </source>
</evidence>
<evidence type="ECO:0000256" key="8">
    <source>
        <dbReference type="ARBA" id="ARBA00022989"/>
    </source>
</evidence>
<evidence type="ECO:0000256" key="1">
    <source>
        <dbReference type="ARBA" id="ARBA00004651"/>
    </source>
</evidence>